<dbReference type="InterPro" id="IPR036291">
    <property type="entry name" value="NAD(P)-bd_dom_sf"/>
</dbReference>
<dbReference type="EMBL" id="CZQC01000059">
    <property type="protein sequence ID" value="CUS41999.1"/>
    <property type="molecule type" value="Genomic_DNA"/>
</dbReference>
<dbReference type="Pfam" id="PF04321">
    <property type="entry name" value="RmlD_sub_bind"/>
    <property type="match status" value="1"/>
</dbReference>
<dbReference type="InterPro" id="IPR005913">
    <property type="entry name" value="dTDP_dehydrorham_reduct"/>
</dbReference>
<dbReference type="GO" id="GO:0019305">
    <property type="term" value="P:dTDP-rhamnose biosynthetic process"/>
    <property type="evidence" value="ECO:0007669"/>
    <property type="project" value="TreeGrafter"/>
</dbReference>
<sequence>MRLRYLIAGADGQLGRCLQAHLTALNADFIALNSTDLDITQPAMVNSVLSQHAPNVVINAAAYNAVDAAESDRTQAYAVNADGPGYIAAWCEANDAWLVQVSSDYVFGSEFGDRAESYAEGELPAPLSVYGRSKLAGELAAASCSRHIIVRTSWLFSEYGNNFVKTMLRLASQSLPVRVVNDQVGCPTYAGDLAAALVTLAVLAQTGDAEVGVYHFAGDHAVTWFGFAQVVFAQAVELGVLERAPALKAISTAEYPTTVKRPAFSALDCSKINALGVVSSDWQLGIRLSLLAMFP</sequence>
<dbReference type="Gene3D" id="3.90.25.10">
    <property type="entry name" value="UDP-galactose 4-epimerase, domain 1"/>
    <property type="match status" value="1"/>
</dbReference>
<feature type="domain" description="RmlD-like substrate binding" evidence="1">
    <location>
        <begin position="5"/>
        <end position="288"/>
    </location>
</feature>
<dbReference type="Gene3D" id="3.40.50.720">
    <property type="entry name" value="NAD(P)-binding Rossmann-like Domain"/>
    <property type="match status" value="1"/>
</dbReference>
<dbReference type="NCBIfam" id="TIGR01214">
    <property type="entry name" value="rmlD"/>
    <property type="match status" value="1"/>
</dbReference>
<protein>
    <submittedName>
        <fullName evidence="2">dTDP-4-dehydrorhamnose reductase</fullName>
        <ecNumber evidence="2">1.1.1.133</ecNumber>
    </submittedName>
</protein>
<accession>A0A160TG68</accession>
<evidence type="ECO:0000259" key="1">
    <source>
        <dbReference type="Pfam" id="PF04321"/>
    </source>
</evidence>
<dbReference type="GO" id="GO:0008831">
    <property type="term" value="F:dTDP-4-dehydrorhamnose reductase activity"/>
    <property type="evidence" value="ECO:0007669"/>
    <property type="project" value="UniProtKB-EC"/>
</dbReference>
<name>A0A160TG68_9ZZZZ</name>
<dbReference type="AlphaFoldDB" id="A0A160TG68"/>
<organism evidence="2">
    <name type="scientific">hydrothermal vent metagenome</name>
    <dbReference type="NCBI Taxonomy" id="652676"/>
    <lineage>
        <taxon>unclassified sequences</taxon>
        <taxon>metagenomes</taxon>
        <taxon>ecological metagenomes</taxon>
    </lineage>
</organism>
<dbReference type="EC" id="1.1.1.133" evidence="2"/>
<dbReference type="PANTHER" id="PTHR10491">
    <property type="entry name" value="DTDP-4-DEHYDRORHAMNOSE REDUCTASE"/>
    <property type="match status" value="1"/>
</dbReference>
<proteinExistence type="predicted"/>
<evidence type="ECO:0000313" key="2">
    <source>
        <dbReference type="EMBL" id="CUS41999.1"/>
    </source>
</evidence>
<dbReference type="SUPFAM" id="SSF51735">
    <property type="entry name" value="NAD(P)-binding Rossmann-fold domains"/>
    <property type="match status" value="1"/>
</dbReference>
<reference evidence="2" key="1">
    <citation type="submission" date="2015-10" db="EMBL/GenBank/DDBJ databases">
        <authorList>
            <person name="Gilbert D.G."/>
        </authorList>
    </citation>
    <scope>NUCLEOTIDE SEQUENCE</scope>
</reference>
<dbReference type="CDD" id="cd05254">
    <property type="entry name" value="dTDP_HR_like_SDR_e"/>
    <property type="match status" value="1"/>
</dbReference>
<keyword evidence="2" id="KW-0560">Oxidoreductase</keyword>
<dbReference type="InterPro" id="IPR029903">
    <property type="entry name" value="RmlD-like-bd"/>
</dbReference>
<dbReference type="PANTHER" id="PTHR10491:SF4">
    <property type="entry name" value="METHIONINE ADENOSYLTRANSFERASE 2 SUBUNIT BETA"/>
    <property type="match status" value="1"/>
</dbReference>
<dbReference type="GO" id="GO:0005829">
    <property type="term" value="C:cytosol"/>
    <property type="evidence" value="ECO:0007669"/>
    <property type="project" value="TreeGrafter"/>
</dbReference>
<gene>
    <name evidence="2" type="ORF">MGWOODY_Tha2364</name>
</gene>